<feature type="domain" description="HTH cro/C1-type" evidence="3">
    <location>
        <begin position="8"/>
        <end position="62"/>
    </location>
</feature>
<dbReference type="Proteomes" id="UP000297348">
    <property type="component" value="Unassembled WGS sequence"/>
</dbReference>
<name>A0A4Z0J5Z2_9LACO</name>
<dbReference type="SUPFAM" id="SSF47413">
    <property type="entry name" value="lambda repressor-like DNA-binding domains"/>
    <property type="match status" value="1"/>
</dbReference>
<feature type="transmembrane region" description="Helical" evidence="2">
    <location>
        <begin position="139"/>
        <end position="158"/>
    </location>
</feature>
<dbReference type="CDD" id="cd00093">
    <property type="entry name" value="HTH_XRE"/>
    <property type="match status" value="1"/>
</dbReference>
<dbReference type="PROSITE" id="PS50943">
    <property type="entry name" value="HTH_CROC1"/>
    <property type="match status" value="1"/>
</dbReference>
<dbReference type="PANTHER" id="PTHR46558:SF4">
    <property type="entry name" value="DNA-BIDING PHAGE PROTEIN"/>
    <property type="match status" value="1"/>
</dbReference>
<keyword evidence="2" id="KW-0472">Membrane</keyword>
<evidence type="ECO:0000259" key="3">
    <source>
        <dbReference type="PROSITE" id="PS50943"/>
    </source>
</evidence>
<accession>A0A4Z0J5Z2</accession>
<keyword evidence="2" id="KW-0812">Transmembrane</keyword>
<dbReference type="Gene3D" id="1.10.260.40">
    <property type="entry name" value="lambda repressor-like DNA-binding domains"/>
    <property type="match status" value="1"/>
</dbReference>
<reference evidence="4 5" key="1">
    <citation type="submission" date="2018-10" db="EMBL/GenBank/DDBJ databases">
        <title>Lactobacillus sp. R7 and Lactobacillus sp. R19 isolated from fermented mustard green product of Taiwan.</title>
        <authorList>
            <person name="Lin S.-T."/>
        </authorList>
    </citation>
    <scope>NUCLEOTIDE SEQUENCE [LARGE SCALE GENOMIC DNA]</scope>
    <source>
        <strain evidence="4 5">BCRC 81129</strain>
    </source>
</reference>
<keyword evidence="5" id="KW-1185">Reference proteome</keyword>
<feature type="transmembrane region" description="Helical" evidence="2">
    <location>
        <begin position="102"/>
        <end position="127"/>
    </location>
</feature>
<proteinExistence type="predicted"/>
<evidence type="ECO:0000256" key="2">
    <source>
        <dbReference type="SAM" id="Phobius"/>
    </source>
</evidence>
<dbReference type="Pfam" id="PF01381">
    <property type="entry name" value="HTH_3"/>
    <property type="match status" value="1"/>
</dbReference>
<protein>
    <submittedName>
        <fullName evidence="4">XRE family transcriptional regulator</fullName>
    </submittedName>
</protein>
<dbReference type="PANTHER" id="PTHR46558">
    <property type="entry name" value="TRACRIPTIONAL REGULATORY PROTEIN-RELATED-RELATED"/>
    <property type="match status" value="1"/>
</dbReference>
<dbReference type="SMART" id="SM00530">
    <property type="entry name" value="HTH_XRE"/>
    <property type="match status" value="1"/>
</dbReference>
<dbReference type="AlphaFoldDB" id="A0A4Z0J5Z2"/>
<keyword evidence="2" id="KW-1133">Transmembrane helix</keyword>
<dbReference type="RefSeq" id="WP_135368937.1">
    <property type="nucleotide sequence ID" value="NZ_RKLX01000030.1"/>
</dbReference>
<dbReference type="EMBL" id="RKLX01000030">
    <property type="protein sequence ID" value="TGD17492.1"/>
    <property type="molecule type" value="Genomic_DNA"/>
</dbReference>
<organism evidence="4 5">
    <name type="scientific">Levilactobacillus suantsaiihabitans</name>
    <dbReference type="NCBI Taxonomy" id="2487722"/>
    <lineage>
        <taxon>Bacteria</taxon>
        <taxon>Bacillati</taxon>
        <taxon>Bacillota</taxon>
        <taxon>Bacilli</taxon>
        <taxon>Lactobacillales</taxon>
        <taxon>Lactobacillaceae</taxon>
        <taxon>Levilactobacillus</taxon>
    </lineage>
</organism>
<evidence type="ECO:0000313" key="4">
    <source>
        <dbReference type="EMBL" id="TGD17492.1"/>
    </source>
</evidence>
<dbReference type="OrthoDB" id="9801008at2"/>
<dbReference type="GO" id="GO:0003677">
    <property type="term" value="F:DNA binding"/>
    <property type="evidence" value="ECO:0007669"/>
    <property type="project" value="UniProtKB-KW"/>
</dbReference>
<dbReference type="InterPro" id="IPR010982">
    <property type="entry name" value="Lambda_DNA-bd_dom_sf"/>
</dbReference>
<comment type="caution">
    <text evidence="4">The sequence shown here is derived from an EMBL/GenBank/DDBJ whole genome shotgun (WGS) entry which is preliminary data.</text>
</comment>
<gene>
    <name evidence="4" type="ORF">EGT51_12065</name>
</gene>
<sequence>MANFSLTLKNARIAQGLSQNEVATILHVTRQSISKWENGRGYPDLDNLIQLSKVYKMSIDNLLSENPNLKKQFNLSDEQIIQKQSQSKKINTDLYQNTDEGIILIILSIVSGLIPPIGIFMPLYVAWRNNKYNSLYKTINLICIIVLLISILGTYVIIVDNWLIPARTTIYQIK</sequence>
<evidence type="ECO:0000313" key="5">
    <source>
        <dbReference type="Proteomes" id="UP000297348"/>
    </source>
</evidence>
<evidence type="ECO:0000256" key="1">
    <source>
        <dbReference type="ARBA" id="ARBA00023125"/>
    </source>
</evidence>
<keyword evidence="1" id="KW-0238">DNA-binding</keyword>
<dbReference type="InterPro" id="IPR001387">
    <property type="entry name" value="Cro/C1-type_HTH"/>
</dbReference>